<evidence type="ECO:0000313" key="2">
    <source>
        <dbReference type="Proteomes" id="UP001652622"/>
    </source>
</evidence>
<dbReference type="CDD" id="cd19818">
    <property type="entry name" value="Bbox1_ZBBX"/>
    <property type="match status" value="1"/>
</dbReference>
<organism evidence="2 3">
    <name type="scientific">Pantherophis guttatus</name>
    <name type="common">Corn snake</name>
    <name type="synonym">Elaphe guttata</name>
    <dbReference type="NCBI Taxonomy" id="94885"/>
    <lineage>
        <taxon>Eukaryota</taxon>
        <taxon>Metazoa</taxon>
        <taxon>Chordata</taxon>
        <taxon>Craniata</taxon>
        <taxon>Vertebrata</taxon>
        <taxon>Euteleostomi</taxon>
        <taxon>Lepidosauria</taxon>
        <taxon>Squamata</taxon>
        <taxon>Bifurcata</taxon>
        <taxon>Unidentata</taxon>
        <taxon>Episquamata</taxon>
        <taxon>Toxicofera</taxon>
        <taxon>Serpentes</taxon>
        <taxon>Colubroidea</taxon>
        <taxon>Colubridae</taxon>
        <taxon>Colubrinae</taxon>
        <taxon>Pantherophis</taxon>
    </lineage>
</organism>
<keyword evidence="2" id="KW-1185">Reference proteome</keyword>
<dbReference type="PANTHER" id="PTHR28634">
    <property type="entry name" value="ZINC FINGER B-BOX DOMAIN-CONTAINING PROTEIN 1"/>
    <property type="match status" value="1"/>
</dbReference>
<feature type="region of interest" description="Disordered" evidence="1">
    <location>
        <begin position="68"/>
        <end position="90"/>
    </location>
</feature>
<feature type="compositionally biased region" description="Basic and acidic residues" evidence="1">
    <location>
        <begin position="387"/>
        <end position="401"/>
    </location>
</feature>
<feature type="region of interest" description="Disordered" evidence="1">
    <location>
        <begin position="381"/>
        <end position="412"/>
    </location>
</feature>
<dbReference type="Pfam" id="PF22586">
    <property type="entry name" value="ANCHR-like_BBOX"/>
    <property type="match status" value="1"/>
</dbReference>
<dbReference type="RefSeq" id="XP_060539088.1">
    <property type="nucleotide sequence ID" value="XM_060683105.1"/>
</dbReference>
<evidence type="ECO:0000256" key="1">
    <source>
        <dbReference type="SAM" id="MobiDB-lite"/>
    </source>
</evidence>
<evidence type="ECO:0000313" key="3">
    <source>
        <dbReference type="RefSeq" id="XP_060539088.1"/>
    </source>
</evidence>
<dbReference type="GeneID" id="117678217"/>
<proteinExistence type="predicted"/>
<dbReference type="InterPro" id="IPR037688">
    <property type="entry name" value="ZBBX"/>
</dbReference>
<accession>A0ABM3YSJ4</accession>
<gene>
    <name evidence="3" type="primary">ZBBX</name>
</gene>
<dbReference type="Proteomes" id="UP001652622">
    <property type="component" value="Unplaced"/>
</dbReference>
<feature type="compositionally biased region" description="Acidic residues" evidence="1">
    <location>
        <begin position="402"/>
        <end position="412"/>
    </location>
</feature>
<dbReference type="PANTHER" id="PTHR28634:SF1">
    <property type="entry name" value="ZINC FINGER B-BOX DOMAIN-CONTAINING PROTEIN 1"/>
    <property type="match status" value="1"/>
</dbReference>
<reference evidence="3" key="1">
    <citation type="submission" date="2025-08" db="UniProtKB">
        <authorList>
            <consortium name="RefSeq"/>
        </authorList>
    </citation>
    <scope>IDENTIFICATION</scope>
    <source>
        <tissue evidence="3">Blood</tissue>
    </source>
</reference>
<name>A0ABM3YSJ4_PANGU</name>
<protein>
    <submittedName>
        <fullName evidence="3">Zinc finger B-box domain-containing protein 1 isoform X1</fullName>
    </submittedName>
</protein>
<sequence>MSISKLYDLNTSLSFSEFAIMNINDFVILPGSKTGVSVKLKEKSVRELQLEKVQLELENKEMEKKLKQLQSNMSREKQDRGRTNGYRWKSGHTSLNTQPHILQDKENAIKVPSAKVKLRLLKEHIPASDAAKQPFLHKTANDAATERPKVKGKACGQCEMKIALLVCLECGEDYCPSCFARIHQKGALKLHRTTYLQGKAHIPVGKLEAAQQFLKTVNPSETNDYINNGQEKKVTNAVEDMVAVPPPSPKIPTDNTETQSTVSSTEGWAEIQSGGFLLHGTFDENESAKSFQEALNQWRSGNCSQKSKEERSCQVGSENSGTCQVQTSPPIMKKSIEIEFKEDSLNYMERLLIKKHRRAPNDELSYNIIVDELKLKESLSNGIPDTWNREKEEEETEKEKEGEEEEEEEEEDIINAREIAIEMKKYWADVLEQEEPGTVLTSSEPSLKIKILDDACKEETEEESTNFIVMEAGSDELIYYGSSMSKTQKTEPDVFLPPFNNMITRSPLSSIVNREKGLTFLCSRHEETPKTRTSSQFERADVAGSCSCREEMTPNSLSERAITKDKSGKIKKKSFCMSNEQTPSPPQLAASKSFPAMELVKENNVSQGMHDASPVIPEYSLLSQVALREKPVCNPYKGLEEFFTMGSNCLQLKMKSVPSPYKAQDSPKNIISFSGPEQWTRHLSLGECADECVVQEILNNELGRPLTRLGRQTPCTRLSQSNLSIGNASSRPFSANIPLCKMVKHHPRPSSVIETGSKHLNTQPLSQAAFEISEISGIDVTENDDPSLEYHTSQQTLTDLDHELKSISDSWENLNGLNRGDFNRYSKITYRDLHNNYELKDCSQGDAVSFYDEHYTDDEEDKMDRQQVSCIPFNRG</sequence>